<reference evidence="2" key="1">
    <citation type="submission" date="2020-11" db="EMBL/GenBank/DDBJ databases">
        <authorList>
            <consortium name="DOE Joint Genome Institute"/>
            <person name="Ahrendt S."/>
            <person name="Riley R."/>
            <person name="Andreopoulos W."/>
            <person name="Labutti K."/>
            <person name="Pangilinan J."/>
            <person name="Ruiz-Duenas F.J."/>
            <person name="Barrasa J.M."/>
            <person name="Sanchez-Garcia M."/>
            <person name="Camarero S."/>
            <person name="Miyauchi S."/>
            <person name="Serrano A."/>
            <person name="Linde D."/>
            <person name="Babiker R."/>
            <person name="Drula E."/>
            <person name="Ayuso-Fernandez I."/>
            <person name="Pacheco R."/>
            <person name="Padilla G."/>
            <person name="Ferreira P."/>
            <person name="Barriuso J."/>
            <person name="Kellner H."/>
            <person name="Castanera R."/>
            <person name="Alfaro M."/>
            <person name="Ramirez L."/>
            <person name="Pisabarro A.G."/>
            <person name="Kuo A."/>
            <person name="Tritt A."/>
            <person name="Lipzen A."/>
            <person name="He G."/>
            <person name="Yan M."/>
            <person name="Ng V."/>
            <person name="Cullen D."/>
            <person name="Martin F."/>
            <person name="Rosso M.-N."/>
            <person name="Henrissat B."/>
            <person name="Hibbett D."/>
            <person name="Martinez A.T."/>
            <person name="Grigoriev I.V."/>
        </authorList>
    </citation>
    <scope>NUCLEOTIDE SEQUENCE</scope>
    <source>
        <strain evidence="2">CBS 247.69</strain>
    </source>
</reference>
<protein>
    <recommendedName>
        <fullName evidence="4">Transmembrane protein</fullName>
    </recommendedName>
</protein>
<dbReference type="Gene3D" id="2.60.120.260">
    <property type="entry name" value="Galactose-binding domain-like"/>
    <property type="match status" value="2"/>
</dbReference>
<evidence type="ECO:0000256" key="1">
    <source>
        <dbReference type="SAM" id="Phobius"/>
    </source>
</evidence>
<evidence type="ECO:0008006" key="4">
    <source>
        <dbReference type="Google" id="ProtNLM"/>
    </source>
</evidence>
<evidence type="ECO:0000313" key="2">
    <source>
        <dbReference type="EMBL" id="KAF9462290.1"/>
    </source>
</evidence>
<accession>A0A9P5Y6Y6</accession>
<dbReference type="Proteomes" id="UP000807353">
    <property type="component" value="Unassembled WGS sequence"/>
</dbReference>
<comment type="caution">
    <text evidence="2">The sequence shown here is derived from an EMBL/GenBank/DDBJ whole genome shotgun (WGS) entry which is preliminary data.</text>
</comment>
<organism evidence="2 3">
    <name type="scientific">Collybia nuda</name>
    <dbReference type="NCBI Taxonomy" id="64659"/>
    <lineage>
        <taxon>Eukaryota</taxon>
        <taxon>Fungi</taxon>
        <taxon>Dikarya</taxon>
        <taxon>Basidiomycota</taxon>
        <taxon>Agaricomycotina</taxon>
        <taxon>Agaricomycetes</taxon>
        <taxon>Agaricomycetidae</taxon>
        <taxon>Agaricales</taxon>
        <taxon>Tricholomatineae</taxon>
        <taxon>Clitocybaceae</taxon>
        <taxon>Collybia</taxon>
    </lineage>
</organism>
<evidence type="ECO:0000313" key="3">
    <source>
        <dbReference type="Proteomes" id="UP000807353"/>
    </source>
</evidence>
<keyword evidence="1" id="KW-0472">Membrane</keyword>
<keyword evidence="1" id="KW-0812">Transmembrane</keyword>
<gene>
    <name evidence="2" type="ORF">BDZ94DRAFT_1261530</name>
</gene>
<keyword evidence="1" id="KW-1133">Transmembrane helix</keyword>
<sequence>MSFLNFTIEDTSPMVFYSLDWRAGRSIDDPLADQYSQGSFTLTNSSGALVSFTFNGTGVEIFGATRPNHGMYQVRLDGELQSPIDNGSTTKEIFQVSLYSVGGLTQGLHTVSLINLEEKFLDIDFITWETTISNNPDEKLYVDTFQDTSSSFTYLPTEADWAVQPKNLGSFLGGSGRATTTLGAFLEYIFEGDAVSFYGPVSPDGASYAVLVDGGPARSFSAQKEFYTPQSLLYHASSLGPGKHNLTLTYLQNPVQHTFAIDFAVVYATATNTTTTTSSFPTETDLSRKSASQPSQPIGLIVGLSVAMTILLIISCITTTLFWRHRRGQRKQRLPRFDAEPFLGVPTAPITHPPPTAGSPLPSNRYAFRFGKSSVPERNIQRLI</sequence>
<dbReference type="OrthoDB" id="2563669at2759"/>
<feature type="transmembrane region" description="Helical" evidence="1">
    <location>
        <begin position="298"/>
        <end position="323"/>
    </location>
</feature>
<proteinExistence type="predicted"/>
<dbReference type="AlphaFoldDB" id="A0A9P5Y6Y6"/>
<dbReference type="EMBL" id="MU150273">
    <property type="protein sequence ID" value="KAF9462290.1"/>
    <property type="molecule type" value="Genomic_DNA"/>
</dbReference>
<name>A0A9P5Y6Y6_9AGAR</name>
<keyword evidence="3" id="KW-1185">Reference proteome</keyword>